<evidence type="ECO:0000313" key="1">
    <source>
        <dbReference type="EMBL" id="KAJ0214024.1"/>
    </source>
</evidence>
<comment type="caution">
    <text evidence="1">The sequence shown here is derived from an EMBL/GenBank/DDBJ whole genome shotgun (WGS) entry which is preliminary data.</text>
</comment>
<proteinExistence type="predicted"/>
<protein>
    <submittedName>
        <fullName evidence="1">Uncharacterized protein</fullName>
    </submittedName>
</protein>
<evidence type="ECO:0000313" key="2">
    <source>
        <dbReference type="Proteomes" id="UP000235145"/>
    </source>
</evidence>
<gene>
    <name evidence="1" type="ORF">LSAT_V11C400158870</name>
</gene>
<dbReference type="EMBL" id="NBSK02000004">
    <property type="protein sequence ID" value="KAJ0214024.1"/>
    <property type="molecule type" value="Genomic_DNA"/>
</dbReference>
<dbReference type="PANTHER" id="PTHR31973:SF189">
    <property type="entry name" value="TRANSPOSASE, MUDR, PLANT, MULE TRANSPOSASE DOMAIN PROTEIN-RELATED"/>
    <property type="match status" value="1"/>
</dbReference>
<accession>A0A9R1XLC0</accession>
<organism evidence="1 2">
    <name type="scientific">Lactuca sativa</name>
    <name type="common">Garden lettuce</name>
    <dbReference type="NCBI Taxonomy" id="4236"/>
    <lineage>
        <taxon>Eukaryota</taxon>
        <taxon>Viridiplantae</taxon>
        <taxon>Streptophyta</taxon>
        <taxon>Embryophyta</taxon>
        <taxon>Tracheophyta</taxon>
        <taxon>Spermatophyta</taxon>
        <taxon>Magnoliopsida</taxon>
        <taxon>eudicotyledons</taxon>
        <taxon>Gunneridae</taxon>
        <taxon>Pentapetalae</taxon>
        <taxon>asterids</taxon>
        <taxon>campanulids</taxon>
        <taxon>Asterales</taxon>
        <taxon>Asteraceae</taxon>
        <taxon>Cichorioideae</taxon>
        <taxon>Cichorieae</taxon>
        <taxon>Lactucinae</taxon>
        <taxon>Lactuca</taxon>
    </lineage>
</organism>
<name>A0A9R1XLC0_LACSA</name>
<dbReference type="PANTHER" id="PTHR31973">
    <property type="entry name" value="POLYPROTEIN, PUTATIVE-RELATED"/>
    <property type="match status" value="1"/>
</dbReference>
<reference evidence="1 2" key="1">
    <citation type="journal article" date="2017" name="Nat. Commun.">
        <title>Genome assembly with in vitro proximity ligation data and whole-genome triplication in lettuce.</title>
        <authorList>
            <person name="Reyes-Chin-Wo S."/>
            <person name="Wang Z."/>
            <person name="Yang X."/>
            <person name="Kozik A."/>
            <person name="Arikit S."/>
            <person name="Song C."/>
            <person name="Xia L."/>
            <person name="Froenicke L."/>
            <person name="Lavelle D.O."/>
            <person name="Truco M.J."/>
            <person name="Xia R."/>
            <person name="Zhu S."/>
            <person name="Xu C."/>
            <person name="Xu H."/>
            <person name="Xu X."/>
            <person name="Cox K."/>
            <person name="Korf I."/>
            <person name="Meyers B.C."/>
            <person name="Michelmore R.W."/>
        </authorList>
    </citation>
    <scope>NUCLEOTIDE SEQUENCE [LARGE SCALE GENOMIC DNA]</scope>
    <source>
        <strain evidence="2">cv. Salinas</strain>
        <tissue evidence="1">Seedlings</tissue>
    </source>
</reference>
<sequence>MGDPLGSPRAEWPEADNILIRDRGGCYIRSYGHEILRTNLGSTVKLDMEDGPDGKKYFSKFYCCFQGIKQGWTEGCRRIIGLDGCFLKGVCKG</sequence>
<dbReference type="Proteomes" id="UP000235145">
    <property type="component" value="Unassembled WGS sequence"/>
</dbReference>
<dbReference type="AlphaFoldDB" id="A0A9R1XLC0"/>
<keyword evidence="2" id="KW-1185">Reference proteome</keyword>